<evidence type="ECO:0000256" key="1">
    <source>
        <dbReference type="SAM" id="MobiDB-lite"/>
    </source>
</evidence>
<keyword evidence="2" id="KW-0472">Membrane</keyword>
<dbReference type="Proteomes" id="UP000186132">
    <property type="component" value="Unassembled WGS sequence"/>
</dbReference>
<feature type="signal peptide" evidence="3">
    <location>
        <begin position="1"/>
        <end position="26"/>
    </location>
</feature>
<feature type="transmembrane region" description="Helical" evidence="2">
    <location>
        <begin position="215"/>
        <end position="236"/>
    </location>
</feature>
<name>A0A1M5CWS9_9ACTN</name>
<feature type="transmembrane region" description="Helical" evidence="2">
    <location>
        <begin position="1308"/>
        <end position="1327"/>
    </location>
</feature>
<gene>
    <name evidence="5" type="ORF">SAMN05443575_0385</name>
</gene>
<dbReference type="EMBL" id="FQVU01000001">
    <property type="protein sequence ID" value="SHF59240.1"/>
    <property type="molecule type" value="Genomic_DNA"/>
</dbReference>
<feature type="region of interest" description="Disordered" evidence="1">
    <location>
        <begin position="923"/>
        <end position="945"/>
    </location>
</feature>
<evidence type="ECO:0000256" key="3">
    <source>
        <dbReference type="SAM" id="SignalP"/>
    </source>
</evidence>
<dbReference type="STRING" id="1206085.SAMN05443575_0385"/>
<dbReference type="InterPro" id="IPR000421">
    <property type="entry name" value="FA58C"/>
</dbReference>
<dbReference type="SUPFAM" id="SSF49785">
    <property type="entry name" value="Galactose-binding domain-like"/>
    <property type="match status" value="2"/>
</dbReference>
<dbReference type="Gene3D" id="2.60.120.260">
    <property type="entry name" value="Galactose-binding domain-like"/>
    <property type="match status" value="2"/>
</dbReference>
<keyword evidence="2" id="KW-0812">Transmembrane</keyword>
<dbReference type="Pfam" id="PF24607">
    <property type="entry name" value="CBM_AftD"/>
    <property type="match status" value="2"/>
</dbReference>
<feature type="transmembrane region" description="Helical" evidence="2">
    <location>
        <begin position="1339"/>
        <end position="1360"/>
    </location>
</feature>
<evidence type="ECO:0000259" key="4">
    <source>
        <dbReference type="PROSITE" id="PS50022"/>
    </source>
</evidence>
<keyword evidence="3" id="KW-0732">Signal</keyword>
<dbReference type="GO" id="GO:0016740">
    <property type="term" value="F:transferase activity"/>
    <property type="evidence" value="ECO:0007669"/>
    <property type="project" value="UniProtKB-KW"/>
</dbReference>
<accession>A0A1M5CWS9</accession>
<feature type="transmembrane region" description="Helical" evidence="2">
    <location>
        <begin position="280"/>
        <end position="302"/>
    </location>
</feature>
<dbReference type="PROSITE" id="PS50022">
    <property type="entry name" value="FA58C_3"/>
    <property type="match status" value="1"/>
</dbReference>
<feature type="chain" id="PRO_5039318111" evidence="3">
    <location>
        <begin position="27"/>
        <end position="1411"/>
    </location>
</feature>
<dbReference type="InterPro" id="IPR008979">
    <property type="entry name" value="Galactose-bd-like_sf"/>
</dbReference>
<reference evidence="5 6" key="1">
    <citation type="submission" date="2016-11" db="EMBL/GenBank/DDBJ databases">
        <authorList>
            <person name="Jaros S."/>
            <person name="Januszkiewicz K."/>
            <person name="Wedrychowicz H."/>
        </authorList>
    </citation>
    <scope>NUCLEOTIDE SEQUENCE [LARGE SCALE GENOMIC DNA]</scope>
    <source>
        <strain evidence="5 6">DSM 45627</strain>
    </source>
</reference>
<feature type="transmembrane region" description="Helical" evidence="2">
    <location>
        <begin position="173"/>
        <end position="203"/>
    </location>
</feature>
<feature type="compositionally biased region" description="Low complexity" evidence="1">
    <location>
        <begin position="1394"/>
        <end position="1411"/>
    </location>
</feature>
<dbReference type="InterPro" id="IPR056997">
    <property type="entry name" value="CBM_AftD"/>
</dbReference>
<keyword evidence="6" id="KW-1185">Reference proteome</keyword>
<evidence type="ECO:0000313" key="5">
    <source>
        <dbReference type="EMBL" id="SHF59240.1"/>
    </source>
</evidence>
<feature type="transmembrane region" description="Helical" evidence="2">
    <location>
        <begin position="314"/>
        <end position="334"/>
    </location>
</feature>
<dbReference type="Pfam" id="PF11847">
    <property type="entry name" value="GT-C_AftD"/>
    <property type="match status" value="1"/>
</dbReference>
<feature type="transmembrane region" description="Helical" evidence="2">
    <location>
        <begin position="400"/>
        <end position="422"/>
    </location>
</feature>
<evidence type="ECO:0000256" key="2">
    <source>
        <dbReference type="SAM" id="Phobius"/>
    </source>
</evidence>
<feature type="transmembrane region" description="Helical" evidence="2">
    <location>
        <begin position="1231"/>
        <end position="1251"/>
    </location>
</feature>
<evidence type="ECO:0000313" key="6">
    <source>
        <dbReference type="Proteomes" id="UP000186132"/>
    </source>
</evidence>
<feature type="transmembrane region" description="Helical" evidence="2">
    <location>
        <begin position="1272"/>
        <end position="1302"/>
    </location>
</feature>
<feature type="domain" description="F5/8 type C" evidence="4">
    <location>
        <begin position="689"/>
        <end position="781"/>
    </location>
</feature>
<keyword evidence="2" id="KW-1133">Transmembrane helix</keyword>
<sequence>MPAAAAVVERLRLVAACLAITLAVFSQDAGSVAADTKMDLVVDPARFLHRALALWDPVGSAGQLQDQAYGYLFPMGPFFLLTHTLGLPAWVAQRCWETLIVLAAFLGAYRVARRLAITSSWGRLAAAATYTLAPRTLSELFSISAELLPVAAAPWVLLPLIDGARGGSPRRAAALSGVALLFAGGINASATLAVLPVPALWLLTRARGPRRAALLRWWALAVVLACAWWALPLVVLGRYSPPFLDWIESSAVTTSPDSLVAVLRGVDHWQAYLGPTTWPAGWVLVVAPAATFATTAVAALGLAGLARRNLRHRLFLSCCLVLGLVVLCVGHRGALTSPFAHPVQTLLDGPLAAFRNIHKFDPVLRLPLALGVGALVGRWRPLAGLRRGRVELSLRTVRSLAVVAGLAVGAVAVGPVFAGGMVQQPRTVVEPSWWSSAADWLAQHGARDRALVVPGTGTPAMLWGSTIDDPMQPVASAPWTARNQLPLAQAGYIRLLDAVEQRLARGADDPTLAALLARSGIRWVVVRNDLDTGSSQATRLSYVHATLATSPGLRQRAHFGPRFGGSGYPGLLTDNGAGGDRPAVQIYEVDGYRGPVEVTPASAAIAATGSADALPGLVRRGLAADRPVLFGDAAAAVPDAPLVADDGVRRREIVFGTPGYLAATTTAGQPFELSRAEHDYLPTGTTALSTMRFVGIAGVAASSSGADVTAPINRSPANGPYAALDDDRTTSWLSASYRGAVGQYLQVDLDAAKDLTGTRLAFTRGLSEYPSRVRVTTDTGSVDSDVAANGTEQPLLVPRGVTRTLRITVLDMATPGRGTAVGIATLRLPGVQAQRTLDVTTPRAPAALAFDVAAGQRATCLPVGHAVACDANAAASGEEDRVLDRSVVLPAARSYRMGATVRLRPSRTLDGMLDRGAVLRATASSRQTADPRVRPGAAVDGDPGTTWTAGTLDATPSLTVRLPGVRTVRSVRMVTSAAAPVSRVRAVRVVVGGEAFRATVGAGGTIRLPRAMRTDRVTIEVTEVARRYGIDAVTRAVHALPVGVGEVSVPGARLPAARPRSTVSTSCGGGIVLDVDGRTIPLRVTAPTADVLAGAAVTATVCGDDEVALDAGRHRLRLTGGQLADPVSLTGVTPALASALPGTGSATATGTAAADTTAAVREWGRTDRTVRVGAGPRSLLVVHENVNAGWQATLDGHRLTATTVDGWQQAFVLPAHAAGTVQLHFAPQRSYLVGLLLGFIGVLALLALAVLRPRLPSPHAAVGEGRLPAGAVLAALAVAGLVLLGGLGVVAAAAAATVATLLRRRRGAWLVGPALLTVAGVAVALFPPTSADSVSDQPVVQLGCWCAVVLAVVSATASWVPRVAPLPSPLTPRLPGARWAPRRKSGRSSPNHDTAATAVADPATRTNSSGA</sequence>
<feature type="transmembrane region" description="Helical" evidence="2">
    <location>
        <begin position="363"/>
        <end position="379"/>
    </location>
</feature>
<proteinExistence type="predicted"/>
<organism evidence="5 6">
    <name type="scientific">Jatrophihabitans endophyticus</name>
    <dbReference type="NCBI Taxonomy" id="1206085"/>
    <lineage>
        <taxon>Bacteria</taxon>
        <taxon>Bacillati</taxon>
        <taxon>Actinomycetota</taxon>
        <taxon>Actinomycetes</taxon>
        <taxon>Jatrophihabitantales</taxon>
        <taxon>Jatrophihabitantaceae</taxon>
        <taxon>Jatrophihabitans</taxon>
    </lineage>
</organism>
<keyword evidence="5" id="KW-0808">Transferase</keyword>
<protein>
    <submittedName>
        <fullName evidence="5">Arabinofuranan 3-O-arabinosyltransferase</fullName>
    </submittedName>
</protein>
<dbReference type="InterPro" id="IPR021798">
    <property type="entry name" value="AftD_N"/>
</dbReference>
<feature type="region of interest" description="Disordered" evidence="1">
    <location>
        <begin position="1374"/>
        <end position="1411"/>
    </location>
</feature>